<protein>
    <submittedName>
        <fullName evidence="1">9495_t:CDS:1</fullName>
    </submittedName>
</protein>
<dbReference type="Proteomes" id="UP000789706">
    <property type="component" value="Unassembled WGS sequence"/>
</dbReference>
<dbReference type="EMBL" id="CAJVPK010000036">
    <property type="protein sequence ID" value="CAG8436168.1"/>
    <property type="molecule type" value="Genomic_DNA"/>
</dbReference>
<comment type="caution">
    <text evidence="1">The sequence shown here is derived from an EMBL/GenBank/DDBJ whole genome shotgun (WGS) entry which is preliminary data.</text>
</comment>
<evidence type="ECO:0000313" key="1">
    <source>
        <dbReference type="EMBL" id="CAG8436168.1"/>
    </source>
</evidence>
<dbReference type="OrthoDB" id="25620at2759"/>
<reference evidence="1" key="1">
    <citation type="submission" date="2021-06" db="EMBL/GenBank/DDBJ databases">
        <authorList>
            <person name="Kallberg Y."/>
            <person name="Tangrot J."/>
            <person name="Rosling A."/>
        </authorList>
    </citation>
    <scope>NUCLEOTIDE SEQUENCE</scope>
    <source>
        <strain evidence="1">AZ414A</strain>
    </source>
</reference>
<gene>
    <name evidence="1" type="ORF">DEBURN_LOCUS979</name>
</gene>
<accession>A0A9N8V1C7</accession>
<organism evidence="1 2">
    <name type="scientific">Diversispora eburnea</name>
    <dbReference type="NCBI Taxonomy" id="1213867"/>
    <lineage>
        <taxon>Eukaryota</taxon>
        <taxon>Fungi</taxon>
        <taxon>Fungi incertae sedis</taxon>
        <taxon>Mucoromycota</taxon>
        <taxon>Glomeromycotina</taxon>
        <taxon>Glomeromycetes</taxon>
        <taxon>Diversisporales</taxon>
        <taxon>Diversisporaceae</taxon>
        <taxon>Diversispora</taxon>
    </lineage>
</organism>
<keyword evidence="2" id="KW-1185">Reference proteome</keyword>
<evidence type="ECO:0000313" key="2">
    <source>
        <dbReference type="Proteomes" id="UP000789706"/>
    </source>
</evidence>
<dbReference type="AlphaFoldDB" id="A0A9N8V1C7"/>
<sequence>MTSNFHADLANDIGLLFKNVEVLKLWVASDELDLQKLITFIQSYVADKKIDYLRNDPVQFIQTTFRYETCKSLRDFCIDSICAEPKILLNCYSPQRGPSFGDGWDLTIETDCSLYSHSNNSYNDITKFIPNTTRLNLEDYEVFQLIHRN</sequence>
<proteinExistence type="predicted"/>
<name>A0A9N8V1C7_9GLOM</name>